<dbReference type="Gene3D" id="3.80.10.10">
    <property type="entry name" value="Ribonuclease Inhibitor"/>
    <property type="match status" value="1"/>
</dbReference>
<name>A0A392M2Z2_9FABA</name>
<evidence type="ECO:0000256" key="1">
    <source>
        <dbReference type="ARBA" id="ARBA00022821"/>
    </source>
</evidence>
<dbReference type="InterPro" id="IPR050905">
    <property type="entry name" value="Plant_NBS-LRR"/>
</dbReference>
<dbReference type="Proteomes" id="UP000265520">
    <property type="component" value="Unassembled WGS sequence"/>
</dbReference>
<dbReference type="PANTHER" id="PTHR33463:SF183">
    <property type="entry name" value="NB-ARC DOMAIN DISEASE RESISTANCE PROTEIN"/>
    <property type="match status" value="1"/>
</dbReference>
<keyword evidence="1" id="KW-0611">Plant defense</keyword>
<protein>
    <submittedName>
        <fullName evidence="3">Disease resistance protein (CC-NBS-LRR class) family protein</fullName>
    </submittedName>
</protein>
<sequence>MQCNLKNLKILSLSYCKTNEVLFSESIAQSLQQLEQLTIHGCSELKHIISASGSEDGGCSTSEEIVPAPMNSHFLMTNIRDVNIYDCQRLESIFPLCYVEGVPRLQKMHISHAPNLKYVFGKCDHEHLSSYQNLNHGMLSHLEVLKLAYLDNLVGMCPVNYQANWSSQSLRILTIENCQKMAIPWFNLKAGYHQSQHLLNEVSTHICAIFLDYH</sequence>
<evidence type="ECO:0000313" key="4">
    <source>
        <dbReference type="Proteomes" id="UP000265520"/>
    </source>
</evidence>
<dbReference type="SUPFAM" id="SSF52047">
    <property type="entry name" value="RNI-like"/>
    <property type="match status" value="1"/>
</dbReference>
<dbReference type="PANTHER" id="PTHR33463">
    <property type="entry name" value="NB-ARC DOMAIN-CONTAINING PROTEIN-RELATED"/>
    <property type="match status" value="1"/>
</dbReference>
<dbReference type="AlphaFoldDB" id="A0A392M2Z2"/>
<proteinExistence type="predicted"/>
<evidence type="ECO:0000313" key="3">
    <source>
        <dbReference type="EMBL" id="MCH81631.1"/>
    </source>
</evidence>
<accession>A0A392M2Z2</accession>
<feature type="domain" description="Disease resistance protein At4g27190-like leucine-rich repeats" evidence="2">
    <location>
        <begin position="5"/>
        <end position="54"/>
    </location>
</feature>
<dbReference type="InterPro" id="IPR057135">
    <property type="entry name" value="At4g27190-like_LRR"/>
</dbReference>
<dbReference type="Pfam" id="PF23247">
    <property type="entry name" value="LRR_RPS2"/>
    <property type="match status" value="1"/>
</dbReference>
<organism evidence="3 4">
    <name type="scientific">Trifolium medium</name>
    <dbReference type="NCBI Taxonomy" id="97028"/>
    <lineage>
        <taxon>Eukaryota</taxon>
        <taxon>Viridiplantae</taxon>
        <taxon>Streptophyta</taxon>
        <taxon>Embryophyta</taxon>
        <taxon>Tracheophyta</taxon>
        <taxon>Spermatophyta</taxon>
        <taxon>Magnoliopsida</taxon>
        <taxon>eudicotyledons</taxon>
        <taxon>Gunneridae</taxon>
        <taxon>Pentapetalae</taxon>
        <taxon>rosids</taxon>
        <taxon>fabids</taxon>
        <taxon>Fabales</taxon>
        <taxon>Fabaceae</taxon>
        <taxon>Papilionoideae</taxon>
        <taxon>50 kb inversion clade</taxon>
        <taxon>NPAAA clade</taxon>
        <taxon>Hologalegina</taxon>
        <taxon>IRL clade</taxon>
        <taxon>Trifolieae</taxon>
        <taxon>Trifolium</taxon>
    </lineage>
</organism>
<dbReference type="EMBL" id="LXQA010002560">
    <property type="protein sequence ID" value="MCH81631.1"/>
    <property type="molecule type" value="Genomic_DNA"/>
</dbReference>
<reference evidence="3 4" key="1">
    <citation type="journal article" date="2018" name="Front. Plant Sci.">
        <title>Red Clover (Trifolium pratense) and Zigzag Clover (T. medium) - A Picture of Genomic Similarities and Differences.</title>
        <authorList>
            <person name="Dluhosova J."/>
            <person name="Istvanek J."/>
            <person name="Nedelnik J."/>
            <person name="Repkova J."/>
        </authorList>
    </citation>
    <scope>NUCLEOTIDE SEQUENCE [LARGE SCALE GENOMIC DNA]</scope>
    <source>
        <strain evidence="4">cv. 10/8</strain>
        <tissue evidence="3">Leaf</tissue>
    </source>
</reference>
<dbReference type="InterPro" id="IPR032675">
    <property type="entry name" value="LRR_dom_sf"/>
</dbReference>
<keyword evidence="4" id="KW-1185">Reference proteome</keyword>
<evidence type="ECO:0000259" key="2">
    <source>
        <dbReference type="Pfam" id="PF23247"/>
    </source>
</evidence>
<gene>
    <name evidence="3" type="ORF">A2U01_0002422</name>
</gene>
<comment type="caution">
    <text evidence="3">The sequence shown here is derived from an EMBL/GenBank/DDBJ whole genome shotgun (WGS) entry which is preliminary data.</text>
</comment>